<dbReference type="Gene3D" id="3.40.50.2000">
    <property type="entry name" value="Glycogen Phosphorylase B"/>
    <property type="match status" value="2"/>
</dbReference>
<reference evidence="2" key="2">
    <citation type="submission" date="2020-09" db="EMBL/GenBank/DDBJ databases">
        <authorList>
            <person name="Sun Q."/>
            <person name="Ohkuma M."/>
        </authorList>
    </citation>
    <scope>NUCLEOTIDE SEQUENCE</scope>
    <source>
        <strain evidence="2">JCM 10088</strain>
    </source>
</reference>
<dbReference type="SUPFAM" id="SSF53756">
    <property type="entry name" value="UDP-Glycosyltransferase/glycogen phosphorylase"/>
    <property type="match status" value="1"/>
</dbReference>
<evidence type="ECO:0000313" key="3">
    <source>
        <dbReference type="Proteomes" id="UP000610960"/>
    </source>
</evidence>
<sequence>MRIAIAHAIIGMVGGGERLVFLMARALRELGHVVDIYASYINYDAWSLLASSTDPKPMLIPMDPETRLTRRMGDITRAPVSGAIVAARHLLKVVRGLGYDIVIETMSNVPMDTDISYIHLPLGEDTHGGLMNFLYRAFLNIEIRRNLGKPRLTLVNSSWTAVRIYRKFGIRPNVLYPPIDNDVFTACGSYDRKDKDMVLTVSRYSPEKNLTSIVEIASMVPEAEFYIAGSVTQASQTVVHKLINRLEELKVKNLHLLFNISRNRLLRLMCNAPIYLHPLYVEHFGISIAEASAAGAVPVVYRDGGGWLDIASRIDPMLGYINVHEATHIVKTLLHNNDLWIKLSKKSTEIASDFSWDNYKSRLKNVIEKAYDIKSRRQP</sequence>
<accession>A0A830GS93</accession>
<dbReference type="PANTHER" id="PTHR45919">
    <property type="entry name" value="GDP-MAN:MAN(3)GLCNAC(2)-PP-DOL ALPHA-1,2-MANNOSYLTRANSFERASE"/>
    <property type="match status" value="1"/>
</dbReference>
<reference evidence="2" key="1">
    <citation type="journal article" date="2014" name="Int. J. Syst. Evol. Microbiol.">
        <title>Complete genome sequence of Corynebacterium casei LMG S-19264T (=DSM 44701T), isolated from a smear-ripened cheese.</title>
        <authorList>
            <consortium name="US DOE Joint Genome Institute (JGI-PGF)"/>
            <person name="Walter F."/>
            <person name="Albersmeier A."/>
            <person name="Kalinowski J."/>
            <person name="Ruckert C."/>
        </authorList>
    </citation>
    <scope>NUCLEOTIDE SEQUENCE</scope>
    <source>
        <strain evidence="2">JCM 10088</strain>
    </source>
</reference>
<comment type="caution">
    <text evidence="2">The sequence shown here is derived from an EMBL/GenBank/DDBJ whole genome shotgun (WGS) entry which is preliminary data.</text>
</comment>
<gene>
    <name evidence="2" type="ORF">GCM10007981_00860</name>
</gene>
<keyword evidence="3" id="KW-1185">Reference proteome</keyword>
<dbReference type="GO" id="GO:0006487">
    <property type="term" value="P:protein N-linked glycosylation"/>
    <property type="evidence" value="ECO:0007669"/>
    <property type="project" value="TreeGrafter"/>
</dbReference>
<dbReference type="Proteomes" id="UP000610960">
    <property type="component" value="Unassembled WGS sequence"/>
</dbReference>
<dbReference type="GO" id="GO:0016020">
    <property type="term" value="C:membrane"/>
    <property type="evidence" value="ECO:0007669"/>
    <property type="project" value="TreeGrafter"/>
</dbReference>
<evidence type="ECO:0000313" key="2">
    <source>
        <dbReference type="EMBL" id="GGP18989.1"/>
    </source>
</evidence>
<dbReference type="Pfam" id="PF00534">
    <property type="entry name" value="Glycos_transf_1"/>
    <property type="match status" value="1"/>
</dbReference>
<dbReference type="AlphaFoldDB" id="A0A830GS93"/>
<dbReference type="EMBL" id="BMNL01000001">
    <property type="protein sequence ID" value="GGP18989.1"/>
    <property type="molecule type" value="Genomic_DNA"/>
</dbReference>
<dbReference type="PANTHER" id="PTHR45919:SF1">
    <property type="entry name" value="GDP-MAN:MAN(3)GLCNAC(2)-PP-DOL ALPHA-1,2-MANNOSYLTRANSFERASE"/>
    <property type="match status" value="1"/>
</dbReference>
<feature type="domain" description="Glycosyl transferase family 1" evidence="1">
    <location>
        <begin position="193"/>
        <end position="310"/>
    </location>
</feature>
<evidence type="ECO:0000259" key="1">
    <source>
        <dbReference type="Pfam" id="PF00534"/>
    </source>
</evidence>
<dbReference type="InterPro" id="IPR038013">
    <property type="entry name" value="ALG11"/>
</dbReference>
<organism evidence="2 3">
    <name type="scientific">Thermocladium modestius</name>
    <dbReference type="NCBI Taxonomy" id="62609"/>
    <lineage>
        <taxon>Archaea</taxon>
        <taxon>Thermoproteota</taxon>
        <taxon>Thermoprotei</taxon>
        <taxon>Thermoproteales</taxon>
        <taxon>Thermoproteaceae</taxon>
        <taxon>Thermocladium</taxon>
    </lineage>
</organism>
<name>A0A830GS93_9CREN</name>
<proteinExistence type="predicted"/>
<dbReference type="GO" id="GO:0004377">
    <property type="term" value="F:GDP-Man:Man(3)GlcNAc(2)-PP-Dol alpha-1,2-mannosyltransferase activity"/>
    <property type="evidence" value="ECO:0007669"/>
    <property type="project" value="InterPro"/>
</dbReference>
<dbReference type="OrthoDB" id="132546at2157"/>
<dbReference type="RefSeq" id="WP_188595510.1">
    <property type="nucleotide sequence ID" value="NZ_BMNL01000001.1"/>
</dbReference>
<protein>
    <recommendedName>
        <fullName evidence="1">Glycosyl transferase family 1 domain-containing protein</fullName>
    </recommendedName>
</protein>
<dbReference type="InterPro" id="IPR001296">
    <property type="entry name" value="Glyco_trans_1"/>
</dbReference>